<evidence type="ECO:0000313" key="6">
    <source>
        <dbReference type="Proteomes" id="UP000305792"/>
    </source>
</evidence>
<dbReference type="InterPro" id="IPR050090">
    <property type="entry name" value="Tyrosine_recombinase_XerCD"/>
</dbReference>
<dbReference type="PANTHER" id="PTHR30349">
    <property type="entry name" value="PHAGE INTEGRASE-RELATED"/>
    <property type="match status" value="1"/>
</dbReference>
<dbReference type="Gene3D" id="1.10.150.130">
    <property type="match status" value="1"/>
</dbReference>
<dbReference type="RefSeq" id="WP_136528909.1">
    <property type="nucleotide sequence ID" value="NZ_STGX01000004.1"/>
</dbReference>
<name>A0A4V4HPH9_9ACTN</name>
<dbReference type="InterPro" id="IPR011010">
    <property type="entry name" value="DNA_brk_join_enz"/>
</dbReference>
<protein>
    <submittedName>
        <fullName evidence="5">Site-specific integrase</fullName>
    </submittedName>
</protein>
<sequence length="359" mass="40221">MAGKRRSFGKIVKMRSGRYQASYINPQGQRDTAPDTFIRRRDAEVWLSRVEADISRGAWVGQEGANILLDDYAKEYLQRPSIGDKWRGTCLDNLRLHMTDLRSLALTEISSRRVRQWFDKVSASDAHGKTVVAQSYRFLRAVLNQAVRDELILKNPCNIPGAGSDHAEERQIATVEQLGTLLGAMAPRYRAAVLIAAWCSLRRGEIVNLKPEDVDLEANQIHIRKAKTRAGLRTVAIPPHLVPFLEAAREWSSEEWFFLNERGLPLTGHTFYRAFQRARDEIGLPKLTIHDLRHTGNTFAAAAGATTKDLMKRLGHSSDAAARRYLHTVDGRDDEIAKALSEIAAHGDAAKLPKRLKGA</sequence>
<evidence type="ECO:0000256" key="3">
    <source>
        <dbReference type="ARBA" id="ARBA00023172"/>
    </source>
</evidence>
<dbReference type="Pfam" id="PF26003">
    <property type="entry name" value="Integrase_N_phage"/>
    <property type="match status" value="1"/>
</dbReference>
<evidence type="ECO:0000256" key="1">
    <source>
        <dbReference type="ARBA" id="ARBA00008857"/>
    </source>
</evidence>
<dbReference type="Gene3D" id="1.10.443.10">
    <property type="entry name" value="Intergrase catalytic core"/>
    <property type="match status" value="1"/>
</dbReference>
<comment type="caution">
    <text evidence="5">The sequence shown here is derived from an EMBL/GenBank/DDBJ whole genome shotgun (WGS) entry which is preliminary data.</text>
</comment>
<dbReference type="CDD" id="cd00397">
    <property type="entry name" value="DNA_BRE_C"/>
    <property type="match status" value="1"/>
</dbReference>
<accession>A0A4V4HPH9</accession>
<keyword evidence="3" id="KW-0233">DNA recombination</keyword>
<dbReference type="AlphaFoldDB" id="A0A4V4HPH9"/>
<comment type="similarity">
    <text evidence="1">Belongs to the 'phage' integrase family.</text>
</comment>
<feature type="domain" description="Tyr recombinase" evidence="4">
    <location>
        <begin position="168"/>
        <end position="338"/>
    </location>
</feature>
<evidence type="ECO:0000313" key="5">
    <source>
        <dbReference type="EMBL" id="THV30036.1"/>
    </source>
</evidence>
<dbReference type="PROSITE" id="PS51898">
    <property type="entry name" value="TYR_RECOMBINASE"/>
    <property type="match status" value="1"/>
</dbReference>
<dbReference type="InterPro" id="IPR058717">
    <property type="entry name" value="Phage_L5_Integrase_N"/>
</dbReference>
<evidence type="ECO:0000256" key="2">
    <source>
        <dbReference type="ARBA" id="ARBA00023125"/>
    </source>
</evidence>
<dbReference type="GO" id="GO:0003677">
    <property type="term" value="F:DNA binding"/>
    <property type="evidence" value="ECO:0007669"/>
    <property type="project" value="UniProtKB-KW"/>
</dbReference>
<gene>
    <name evidence="5" type="ORF">E9998_06560</name>
</gene>
<keyword evidence="2" id="KW-0238">DNA-binding</keyword>
<dbReference type="InterPro" id="IPR010998">
    <property type="entry name" value="Integrase_recombinase_N"/>
</dbReference>
<dbReference type="GO" id="GO:0015074">
    <property type="term" value="P:DNA integration"/>
    <property type="evidence" value="ECO:0007669"/>
    <property type="project" value="InterPro"/>
</dbReference>
<dbReference type="Proteomes" id="UP000305792">
    <property type="component" value="Unassembled WGS sequence"/>
</dbReference>
<dbReference type="SUPFAM" id="SSF56349">
    <property type="entry name" value="DNA breaking-rejoining enzymes"/>
    <property type="match status" value="1"/>
</dbReference>
<keyword evidence="6" id="KW-1185">Reference proteome</keyword>
<dbReference type="Pfam" id="PF00589">
    <property type="entry name" value="Phage_integrase"/>
    <property type="match status" value="1"/>
</dbReference>
<dbReference type="InterPro" id="IPR013762">
    <property type="entry name" value="Integrase-like_cat_sf"/>
</dbReference>
<organism evidence="5 6">
    <name type="scientific">Glycomyces paridis</name>
    <dbReference type="NCBI Taxonomy" id="2126555"/>
    <lineage>
        <taxon>Bacteria</taxon>
        <taxon>Bacillati</taxon>
        <taxon>Actinomycetota</taxon>
        <taxon>Actinomycetes</taxon>
        <taxon>Glycomycetales</taxon>
        <taxon>Glycomycetaceae</taxon>
        <taxon>Glycomyces</taxon>
    </lineage>
</organism>
<dbReference type="PANTHER" id="PTHR30349:SF64">
    <property type="entry name" value="PROPHAGE INTEGRASE INTD-RELATED"/>
    <property type="match status" value="1"/>
</dbReference>
<dbReference type="GO" id="GO:0006310">
    <property type="term" value="P:DNA recombination"/>
    <property type="evidence" value="ECO:0007669"/>
    <property type="project" value="UniProtKB-KW"/>
</dbReference>
<proteinExistence type="inferred from homology"/>
<evidence type="ECO:0000259" key="4">
    <source>
        <dbReference type="PROSITE" id="PS51898"/>
    </source>
</evidence>
<dbReference type="OrthoDB" id="4529782at2"/>
<dbReference type="EMBL" id="STGX01000004">
    <property type="protein sequence ID" value="THV30036.1"/>
    <property type="molecule type" value="Genomic_DNA"/>
</dbReference>
<reference evidence="5 6" key="1">
    <citation type="journal article" date="2018" name="Int. J. Syst. Evol. Microbiol.">
        <title>Glycomyces paridis sp. nov., isolated from the medicinal plant Paris polyphylla.</title>
        <authorList>
            <person name="Fang X.M."/>
            <person name="Bai J.L."/>
            <person name="Su J."/>
            <person name="Zhao L.L."/>
            <person name="Liu H.Y."/>
            <person name="Ma B.P."/>
            <person name="Zhang Y.Q."/>
            <person name="Yu L.Y."/>
        </authorList>
    </citation>
    <scope>NUCLEOTIDE SEQUENCE [LARGE SCALE GENOMIC DNA]</scope>
    <source>
        <strain evidence="5 6">CPCC 204357</strain>
    </source>
</reference>
<dbReference type="InterPro" id="IPR002104">
    <property type="entry name" value="Integrase_catalytic"/>
</dbReference>